<evidence type="ECO:0000313" key="2">
    <source>
        <dbReference type="Proteomes" id="UP000827976"/>
    </source>
</evidence>
<dbReference type="EMBL" id="CM037025">
    <property type="protein sequence ID" value="KAH7662244.1"/>
    <property type="molecule type" value="Genomic_DNA"/>
</dbReference>
<evidence type="ECO:0000313" key="1">
    <source>
        <dbReference type="EMBL" id="KAH7662244.1"/>
    </source>
</evidence>
<proteinExistence type="predicted"/>
<keyword evidence="2" id="KW-1185">Reference proteome</keyword>
<accession>A0ACB7UPA9</accession>
<protein>
    <submittedName>
        <fullName evidence="1">Transcription factor GRAS domain-containing protein</fullName>
    </submittedName>
</protein>
<comment type="caution">
    <text evidence="1">The sequence shown here is derived from an EMBL/GenBank/DDBJ whole genome shotgun (WGS) entry which is preliminary data.</text>
</comment>
<reference evidence="2" key="1">
    <citation type="journal article" date="2022" name="Nat. Commun.">
        <title>Chromosome evolution and the genetic basis of agronomically important traits in greater yam.</title>
        <authorList>
            <person name="Bredeson J.V."/>
            <person name="Lyons J.B."/>
            <person name="Oniyinde I.O."/>
            <person name="Okereke N.R."/>
            <person name="Kolade O."/>
            <person name="Nnabue I."/>
            <person name="Nwadili C.O."/>
            <person name="Hribova E."/>
            <person name="Parker M."/>
            <person name="Nwogha J."/>
            <person name="Shu S."/>
            <person name="Carlson J."/>
            <person name="Kariba R."/>
            <person name="Muthemba S."/>
            <person name="Knop K."/>
            <person name="Barton G.J."/>
            <person name="Sherwood A.V."/>
            <person name="Lopez-Montes A."/>
            <person name="Asiedu R."/>
            <person name="Jamnadass R."/>
            <person name="Muchugi A."/>
            <person name="Goodstein D."/>
            <person name="Egesi C.N."/>
            <person name="Featherston J."/>
            <person name="Asfaw A."/>
            <person name="Simpson G.G."/>
            <person name="Dolezel J."/>
            <person name="Hendre P.S."/>
            <person name="Van Deynze A."/>
            <person name="Kumar P.L."/>
            <person name="Obidiegwu J.E."/>
            <person name="Bhattacharjee R."/>
            <person name="Rokhsar D.S."/>
        </authorList>
    </citation>
    <scope>NUCLEOTIDE SEQUENCE [LARGE SCALE GENOMIC DNA]</scope>
    <source>
        <strain evidence="2">cv. TDa95/00328</strain>
    </source>
</reference>
<organism evidence="1 2">
    <name type="scientific">Dioscorea alata</name>
    <name type="common">Purple yam</name>
    <dbReference type="NCBI Taxonomy" id="55571"/>
    <lineage>
        <taxon>Eukaryota</taxon>
        <taxon>Viridiplantae</taxon>
        <taxon>Streptophyta</taxon>
        <taxon>Embryophyta</taxon>
        <taxon>Tracheophyta</taxon>
        <taxon>Spermatophyta</taxon>
        <taxon>Magnoliopsida</taxon>
        <taxon>Liliopsida</taxon>
        <taxon>Dioscoreales</taxon>
        <taxon>Dioscoreaceae</taxon>
        <taxon>Dioscorea</taxon>
    </lineage>
</organism>
<name>A0ACB7UPA9_DIOAL</name>
<gene>
    <name evidence="1" type="ORF">IHE45_15G120300</name>
</gene>
<dbReference type="Proteomes" id="UP000827976">
    <property type="component" value="Chromosome 15"/>
</dbReference>
<sequence length="448" mass="49964">MKAELRSNSTKISLPNPNLFQNLRGSSSLSGTFRGTLGSLDGPCIEKLLLHCACALESSDVTLAQQVMWVLNNIASSNGDPNQRLTSWFLRAFISRASRLCPTAMSFQSNTTSLTSSPLMSVTEFAGYVDLTPWHRFGFCASNGAIYKAIEGHSNVHILDLSITHCMQWPTLIDALAKRPEGAPFLRITVPSTRPPVPPLLNVSIEEVGLRLANFARSRDVPFEFHVLKCSDSNAPNAFENFSSFYQELIVLNQLSPSSIVLGEDETLIVNCQSWLRYLPEESQEANSFKPSSKDGFLQLIRGLNPHIITVTDEYCDLDSPSLAARTMACFNYLWIPFDALETFLPKDSPQRMDYEADIGQKIENIIGFEGAQRIERPESGARLARRMKKANFSSVSFSEKTVKEVKFILDEHASGWGMKKEEDMLVLTWKGHSSVFTTAWVPNGFNE</sequence>